<keyword evidence="4" id="KW-1185">Reference proteome</keyword>
<evidence type="ECO:0000259" key="2">
    <source>
        <dbReference type="Pfam" id="PF05699"/>
    </source>
</evidence>
<proteinExistence type="predicted"/>
<organism evidence="3 4">
    <name type="scientific">Eumeta variegata</name>
    <name type="common">Bagworm moth</name>
    <name type="synonym">Eumeta japonica</name>
    <dbReference type="NCBI Taxonomy" id="151549"/>
    <lineage>
        <taxon>Eukaryota</taxon>
        <taxon>Metazoa</taxon>
        <taxon>Ecdysozoa</taxon>
        <taxon>Arthropoda</taxon>
        <taxon>Hexapoda</taxon>
        <taxon>Insecta</taxon>
        <taxon>Pterygota</taxon>
        <taxon>Neoptera</taxon>
        <taxon>Endopterygota</taxon>
        <taxon>Lepidoptera</taxon>
        <taxon>Glossata</taxon>
        <taxon>Ditrysia</taxon>
        <taxon>Tineoidea</taxon>
        <taxon>Psychidae</taxon>
        <taxon>Oiketicinae</taxon>
        <taxon>Eumeta</taxon>
    </lineage>
</organism>
<dbReference type="Proteomes" id="UP000299102">
    <property type="component" value="Unassembled WGS sequence"/>
</dbReference>
<feature type="domain" description="HAT C-terminal dimerisation" evidence="2">
    <location>
        <begin position="374"/>
        <end position="443"/>
    </location>
</feature>
<protein>
    <recommendedName>
        <fullName evidence="2">HAT C-terminal dimerisation domain-containing protein</fullName>
    </recommendedName>
</protein>
<dbReference type="EMBL" id="BGZK01000215">
    <property type="protein sequence ID" value="GBP29034.1"/>
    <property type="molecule type" value="Genomic_DNA"/>
</dbReference>
<evidence type="ECO:0000313" key="3">
    <source>
        <dbReference type="EMBL" id="GBP29034.1"/>
    </source>
</evidence>
<name>A0A4C1UT82_EUMVA</name>
<accession>A0A4C1UT82</accession>
<comment type="caution">
    <text evidence="3">The sequence shown here is derived from an EMBL/GenBank/DDBJ whole genome shotgun (WGS) entry which is preliminary data.</text>
</comment>
<dbReference type="PANTHER" id="PTHR45749:SF35">
    <property type="entry name" value="AC-LIKE TRANSPOSASE-RELATED"/>
    <property type="match status" value="1"/>
</dbReference>
<dbReference type="PANTHER" id="PTHR45749">
    <property type="match status" value="1"/>
</dbReference>
<dbReference type="STRING" id="151549.A0A4C1UT82"/>
<dbReference type="OrthoDB" id="10063284at2759"/>
<dbReference type="GO" id="GO:0046983">
    <property type="term" value="F:protein dimerization activity"/>
    <property type="evidence" value="ECO:0007669"/>
    <property type="project" value="InterPro"/>
</dbReference>
<sequence>MIHLERKWGSAGGVRGGFLRVVRGVKSVVGRRSYPLLQVRAPASVKLVQHHHTTKEDPLNKSSSGEAHEDEELHIQEDLADIPGTSSGFQNVSEKIMSDVQSSFPFREKKYDDLSEWPFIDSATIDEIITGGPRESWVENTPNNGNFLGLVQLLGKIDIVMMEHLRRVVNKETNVHYFGKRIQNELIGLLGSEVRNNILSMVKLAKYFSSILDCTPDVSHVEQLSVTFRFVDTNEEVEVRECFVVYKPYRASSSALITAKEIASQAEIDPVLKAARSRRKKQLFDYEAVDKTPSDSEKLFKMNVFYPMIDTIENALVTRFKQLSVFNDTWSLLYNMKIIPERSILEKACANLQISLTDGKKYDVSGCELVAELMSLNPLLKDLQSAEPLTVLQLIKKNDWLDIFPNVWTALHILLTIPVTVAKGERSFSKLKLTKTYLRSTVSGKTIRSWNLVH</sequence>
<dbReference type="AlphaFoldDB" id="A0A4C1UT82"/>
<gene>
    <name evidence="3" type="ORF">EVAR_10850_1</name>
</gene>
<evidence type="ECO:0000256" key="1">
    <source>
        <dbReference type="SAM" id="MobiDB-lite"/>
    </source>
</evidence>
<reference evidence="3 4" key="1">
    <citation type="journal article" date="2019" name="Commun. Biol.">
        <title>The bagworm genome reveals a unique fibroin gene that provides high tensile strength.</title>
        <authorList>
            <person name="Kono N."/>
            <person name="Nakamura H."/>
            <person name="Ohtoshi R."/>
            <person name="Tomita M."/>
            <person name="Numata K."/>
            <person name="Arakawa K."/>
        </authorList>
    </citation>
    <scope>NUCLEOTIDE SEQUENCE [LARGE SCALE GENOMIC DNA]</scope>
</reference>
<dbReference type="InterPro" id="IPR008906">
    <property type="entry name" value="HATC_C_dom"/>
</dbReference>
<dbReference type="Pfam" id="PF05699">
    <property type="entry name" value="Dimer_Tnp_hAT"/>
    <property type="match status" value="1"/>
</dbReference>
<evidence type="ECO:0000313" key="4">
    <source>
        <dbReference type="Proteomes" id="UP000299102"/>
    </source>
</evidence>
<feature type="region of interest" description="Disordered" evidence="1">
    <location>
        <begin position="47"/>
        <end position="71"/>
    </location>
</feature>